<keyword evidence="5 6" id="KW-0472">Membrane</keyword>
<proteinExistence type="inferred from homology"/>
<feature type="transmembrane region" description="Helical" evidence="6">
    <location>
        <begin position="206"/>
        <end position="226"/>
    </location>
</feature>
<dbReference type="Proteomes" id="UP001565368">
    <property type="component" value="Unassembled WGS sequence"/>
</dbReference>
<organism evidence="7 8">
    <name type="scientific">Vanrija albida</name>
    <dbReference type="NCBI Taxonomy" id="181172"/>
    <lineage>
        <taxon>Eukaryota</taxon>
        <taxon>Fungi</taxon>
        <taxon>Dikarya</taxon>
        <taxon>Basidiomycota</taxon>
        <taxon>Agaricomycotina</taxon>
        <taxon>Tremellomycetes</taxon>
        <taxon>Trichosporonales</taxon>
        <taxon>Trichosporonaceae</taxon>
        <taxon>Vanrija</taxon>
    </lineage>
</organism>
<accession>A0ABR3Q5J7</accession>
<evidence type="ECO:0000256" key="5">
    <source>
        <dbReference type="ARBA" id="ARBA00023136"/>
    </source>
</evidence>
<keyword evidence="3 6" id="KW-0812">Transmembrane</keyword>
<dbReference type="Pfam" id="PF01940">
    <property type="entry name" value="DUF92"/>
    <property type="match status" value="1"/>
</dbReference>
<comment type="similarity">
    <text evidence="2">Belongs to the TMEM19 family.</text>
</comment>
<reference evidence="7 8" key="1">
    <citation type="submission" date="2023-08" db="EMBL/GenBank/DDBJ databases">
        <title>Annotated Genome Sequence of Vanrija albida AlHP1.</title>
        <authorList>
            <person name="Herzog R."/>
        </authorList>
    </citation>
    <scope>NUCLEOTIDE SEQUENCE [LARGE SCALE GENOMIC DNA]</scope>
    <source>
        <strain evidence="7 8">AlHP1</strain>
    </source>
</reference>
<evidence type="ECO:0000256" key="4">
    <source>
        <dbReference type="ARBA" id="ARBA00022989"/>
    </source>
</evidence>
<dbReference type="PANTHER" id="PTHR13353:SF5">
    <property type="entry name" value="TRANSMEMBRANE PROTEIN 19"/>
    <property type="match status" value="1"/>
</dbReference>
<feature type="transmembrane region" description="Helical" evidence="6">
    <location>
        <begin position="275"/>
        <end position="293"/>
    </location>
</feature>
<comment type="subcellular location">
    <subcellularLocation>
        <location evidence="1">Membrane</location>
        <topology evidence="1">Multi-pass membrane protein</topology>
    </subcellularLocation>
</comment>
<feature type="transmembrane region" description="Helical" evidence="6">
    <location>
        <begin position="36"/>
        <end position="63"/>
    </location>
</feature>
<evidence type="ECO:0000313" key="8">
    <source>
        <dbReference type="Proteomes" id="UP001565368"/>
    </source>
</evidence>
<evidence type="ECO:0008006" key="9">
    <source>
        <dbReference type="Google" id="ProtNLM"/>
    </source>
</evidence>
<dbReference type="PANTHER" id="PTHR13353">
    <property type="entry name" value="TRANSMEMBRANE PROTEIN 19"/>
    <property type="match status" value="1"/>
</dbReference>
<gene>
    <name evidence="7" type="ORF">Q8F55_003925</name>
</gene>
<comment type="caution">
    <text evidence="7">The sequence shown here is derived from an EMBL/GenBank/DDBJ whole genome shotgun (WGS) entry which is preliminary data.</text>
</comment>
<dbReference type="InterPro" id="IPR002794">
    <property type="entry name" value="DUF92_TMEM19"/>
</dbReference>
<protein>
    <recommendedName>
        <fullName evidence="9">Transmembrane protein 19</fullName>
    </recommendedName>
</protein>
<dbReference type="GeneID" id="95984968"/>
<evidence type="ECO:0000256" key="6">
    <source>
        <dbReference type="SAM" id="Phobius"/>
    </source>
</evidence>
<keyword evidence="4 6" id="KW-1133">Transmembrane helix</keyword>
<evidence type="ECO:0000256" key="2">
    <source>
        <dbReference type="ARBA" id="ARBA00009012"/>
    </source>
</evidence>
<evidence type="ECO:0000256" key="1">
    <source>
        <dbReference type="ARBA" id="ARBA00004141"/>
    </source>
</evidence>
<dbReference type="RefSeq" id="XP_069209870.1">
    <property type="nucleotide sequence ID" value="XM_069352452.1"/>
</dbReference>
<evidence type="ECO:0000256" key="3">
    <source>
        <dbReference type="ARBA" id="ARBA00022692"/>
    </source>
</evidence>
<feature type="transmembrane region" description="Helical" evidence="6">
    <location>
        <begin position="7"/>
        <end position="24"/>
    </location>
</feature>
<dbReference type="EMBL" id="JBBXJM010000003">
    <property type="protein sequence ID" value="KAL1409926.1"/>
    <property type="molecule type" value="Genomic_DNA"/>
</dbReference>
<keyword evidence="8" id="KW-1185">Reference proteome</keyword>
<feature type="transmembrane region" description="Helical" evidence="6">
    <location>
        <begin position="172"/>
        <end position="194"/>
    </location>
</feature>
<sequence>MGKPDTNIYPGAALVATGLALHGLRKGSLSRSGAAAAWVVGYGHLAGPVKVFGVAMIAFYLLGSRATKVKAAKKAELEDGPDPAKPAGNRDWVQVLSNSLPSLAAALAYRLYADATPPLLQPGLGRQLILAALGHFATCLGDTLASELGILAPSRPTHVLTLAQVPPGTNGAVSPLGLAASAAGGTLMALVMAADLAIEDASSRSWAAALQLLGFGTAAGLAGSLLDSLLGATLQRTLYSTTDGRILTDLSSKERETAPGVVTIGPGRNVLSNSAVNLISASAMAAVGFWVGGW</sequence>
<evidence type="ECO:0000313" key="7">
    <source>
        <dbReference type="EMBL" id="KAL1409926.1"/>
    </source>
</evidence>
<name>A0ABR3Q5J7_9TREE</name>